<evidence type="ECO:0000256" key="4">
    <source>
        <dbReference type="ARBA" id="ARBA00022692"/>
    </source>
</evidence>
<protein>
    <recommendedName>
        <fullName evidence="10">Biopolymer transporter ExbD</fullName>
    </recommendedName>
</protein>
<comment type="similarity">
    <text evidence="2 7">Belongs to the ExbD/TolR family.</text>
</comment>
<dbReference type="GO" id="GO:0022857">
    <property type="term" value="F:transmembrane transporter activity"/>
    <property type="evidence" value="ECO:0007669"/>
    <property type="project" value="InterPro"/>
</dbReference>
<evidence type="ECO:0000256" key="6">
    <source>
        <dbReference type="ARBA" id="ARBA00023136"/>
    </source>
</evidence>
<organism evidence="8 9">
    <name type="scientific">Neogemmobacter tilapiae</name>
    <dbReference type="NCBI Taxonomy" id="875041"/>
    <lineage>
        <taxon>Bacteria</taxon>
        <taxon>Pseudomonadati</taxon>
        <taxon>Pseudomonadota</taxon>
        <taxon>Alphaproteobacteria</taxon>
        <taxon>Rhodobacterales</taxon>
        <taxon>Paracoccaceae</taxon>
        <taxon>Neogemmobacter</taxon>
    </lineage>
</organism>
<evidence type="ECO:0000256" key="2">
    <source>
        <dbReference type="ARBA" id="ARBA00005811"/>
    </source>
</evidence>
<dbReference type="Proteomes" id="UP000638981">
    <property type="component" value="Unassembled WGS sequence"/>
</dbReference>
<comment type="subcellular location">
    <subcellularLocation>
        <location evidence="1">Cell membrane</location>
        <topology evidence="1">Single-pass membrane protein</topology>
    </subcellularLocation>
    <subcellularLocation>
        <location evidence="7">Cell membrane</location>
        <topology evidence="7">Single-pass type II membrane protein</topology>
    </subcellularLocation>
</comment>
<name>A0A918TUF0_9RHOB</name>
<comment type="caution">
    <text evidence="8">The sequence shown here is derived from an EMBL/GenBank/DDBJ whole genome shotgun (WGS) entry which is preliminary data.</text>
</comment>
<keyword evidence="9" id="KW-1185">Reference proteome</keyword>
<sequence length="113" mass="11776">MIDLIFLLLVFFMLATRFGGQNGLQLDVAGPSANAGGAVWNGPPRLIDLRGEGLALNGVPVAPEALVAALEPLMQDKGDALILRTGEGAGMQELGAVLDLLQKAGMVRILLVE</sequence>
<keyword evidence="7" id="KW-0813">Transport</keyword>
<dbReference type="AlphaFoldDB" id="A0A918TUF0"/>
<gene>
    <name evidence="8" type="ORF">GCM10007315_29470</name>
</gene>
<keyword evidence="3" id="KW-1003">Cell membrane</keyword>
<dbReference type="EMBL" id="BMYJ01000010">
    <property type="protein sequence ID" value="GHC63343.1"/>
    <property type="molecule type" value="Genomic_DNA"/>
</dbReference>
<dbReference type="GO" id="GO:0005886">
    <property type="term" value="C:plasma membrane"/>
    <property type="evidence" value="ECO:0007669"/>
    <property type="project" value="UniProtKB-SubCell"/>
</dbReference>
<keyword evidence="5" id="KW-1133">Transmembrane helix</keyword>
<proteinExistence type="inferred from homology"/>
<dbReference type="InterPro" id="IPR003400">
    <property type="entry name" value="ExbD"/>
</dbReference>
<reference evidence="8" key="2">
    <citation type="submission" date="2020-09" db="EMBL/GenBank/DDBJ databases">
        <authorList>
            <person name="Sun Q."/>
            <person name="Kim S."/>
        </authorList>
    </citation>
    <scope>NUCLEOTIDE SEQUENCE</scope>
    <source>
        <strain evidence="8">KCTC 23310</strain>
    </source>
</reference>
<keyword evidence="7" id="KW-0653">Protein transport</keyword>
<evidence type="ECO:0000313" key="9">
    <source>
        <dbReference type="Proteomes" id="UP000638981"/>
    </source>
</evidence>
<evidence type="ECO:0000313" key="8">
    <source>
        <dbReference type="EMBL" id="GHC63343.1"/>
    </source>
</evidence>
<keyword evidence="6" id="KW-0472">Membrane</keyword>
<evidence type="ECO:0000256" key="5">
    <source>
        <dbReference type="ARBA" id="ARBA00022989"/>
    </source>
</evidence>
<dbReference type="GO" id="GO:0015031">
    <property type="term" value="P:protein transport"/>
    <property type="evidence" value="ECO:0007669"/>
    <property type="project" value="UniProtKB-KW"/>
</dbReference>
<evidence type="ECO:0000256" key="1">
    <source>
        <dbReference type="ARBA" id="ARBA00004162"/>
    </source>
</evidence>
<dbReference type="Pfam" id="PF02472">
    <property type="entry name" value="ExbD"/>
    <property type="match status" value="1"/>
</dbReference>
<evidence type="ECO:0008006" key="10">
    <source>
        <dbReference type="Google" id="ProtNLM"/>
    </source>
</evidence>
<evidence type="ECO:0000256" key="3">
    <source>
        <dbReference type="ARBA" id="ARBA00022475"/>
    </source>
</evidence>
<accession>A0A918TUF0</accession>
<evidence type="ECO:0000256" key="7">
    <source>
        <dbReference type="RuleBase" id="RU003879"/>
    </source>
</evidence>
<keyword evidence="4 7" id="KW-0812">Transmembrane</keyword>
<reference evidence="8" key="1">
    <citation type="journal article" date="2014" name="Int. J. Syst. Evol. Microbiol.">
        <title>Complete genome sequence of Corynebacterium casei LMG S-19264T (=DSM 44701T), isolated from a smear-ripened cheese.</title>
        <authorList>
            <consortium name="US DOE Joint Genome Institute (JGI-PGF)"/>
            <person name="Walter F."/>
            <person name="Albersmeier A."/>
            <person name="Kalinowski J."/>
            <person name="Ruckert C."/>
        </authorList>
    </citation>
    <scope>NUCLEOTIDE SEQUENCE</scope>
    <source>
        <strain evidence="8">KCTC 23310</strain>
    </source>
</reference>